<keyword evidence="3" id="KW-1185">Reference proteome</keyword>
<dbReference type="Gene3D" id="1.20.1290.10">
    <property type="entry name" value="AhpD-like"/>
    <property type="match status" value="1"/>
</dbReference>
<dbReference type="Pfam" id="PF02627">
    <property type="entry name" value="CMD"/>
    <property type="match status" value="1"/>
</dbReference>
<dbReference type="InterPro" id="IPR004675">
    <property type="entry name" value="AhpD_core"/>
</dbReference>
<dbReference type="SUPFAM" id="SSF69118">
    <property type="entry name" value="AhpD-like"/>
    <property type="match status" value="1"/>
</dbReference>
<evidence type="ECO:0000313" key="2">
    <source>
        <dbReference type="EMBL" id="CAG5079904.1"/>
    </source>
</evidence>
<dbReference type="InterPro" id="IPR029032">
    <property type="entry name" value="AhpD-like"/>
</dbReference>
<protein>
    <submittedName>
        <fullName evidence="2">Alkylhydroperoxidase like protein, AhpD family</fullName>
    </submittedName>
</protein>
<dbReference type="PANTHER" id="PTHR34846:SF7">
    <property type="entry name" value="BLL7811 PROTEIN"/>
    <property type="match status" value="1"/>
</dbReference>
<dbReference type="RefSeq" id="WP_213483491.1">
    <property type="nucleotide sequence ID" value="NZ_CAJRAY010000018.1"/>
</dbReference>
<dbReference type="EMBL" id="CAJRAY010000018">
    <property type="protein sequence ID" value="CAG5079904.1"/>
    <property type="molecule type" value="Genomic_DNA"/>
</dbReference>
<gene>
    <name evidence="2" type="primary">txxe 264-AhpD</name>
    <name evidence="2" type="ORF">TXXE_03515</name>
</gene>
<accession>A0ABM8V0U2</accession>
<comment type="caution">
    <text evidence="2">The sequence shown here is derived from an EMBL/GenBank/DDBJ whole genome shotgun (WGS) entry which is preliminary data.</text>
</comment>
<feature type="domain" description="Carboxymuconolactone decarboxylase-like" evidence="1">
    <location>
        <begin position="15"/>
        <end position="98"/>
    </location>
</feature>
<evidence type="ECO:0000259" key="1">
    <source>
        <dbReference type="Pfam" id="PF02627"/>
    </source>
</evidence>
<dbReference type="Proteomes" id="UP000681526">
    <property type="component" value="Unassembled WGS sequence"/>
</dbReference>
<reference evidence="2 3" key="1">
    <citation type="submission" date="2021-04" db="EMBL/GenBank/DDBJ databases">
        <authorList>
            <person name="Rakotoarivonina H."/>
        </authorList>
    </citation>
    <scope>NUCLEOTIDE SEQUENCE [LARGE SCALE GENOMIC DNA]</scope>
    <source>
        <strain evidence="2 3">XE</strain>
    </source>
</reference>
<dbReference type="InterPro" id="IPR003779">
    <property type="entry name" value="CMD-like"/>
</dbReference>
<dbReference type="NCBIfam" id="TIGR00778">
    <property type="entry name" value="ahpD_dom"/>
    <property type="match status" value="1"/>
</dbReference>
<organism evidence="2 3">
    <name type="scientific">Thermobacillus xylanilyticus</name>
    <dbReference type="NCBI Taxonomy" id="76633"/>
    <lineage>
        <taxon>Bacteria</taxon>
        <taxon>Bacillati</taxon>
        <taxon>Bacillota</taxon>
        <taxon>Bacilli</taxon>
        <taxon>Bacillales</taxon>
        <taxon>Paenibacillaceae</taxon>
        <taxon>Thermobacillus</taxon>
    </lineage>
</organism>
<proteinExistence type="predicted"/>
<dbReference type="PANTHER" id="PTHR34846">
    <property type="entry name" value="4-CARBOXYMUCONOLACTONE DECARBOXYLASE FAMILY PROTEIN (AFU_ORTHOLOGUE AFUA_6G11590)"/>
    <property type="match status" value="1"/>
</dbReference>
<name>A0ABM8V0U2_THEXY</name>
<evidence type="ECO:0000313" key="3">
    <source>
        <dbReference type="Proteomes" id="UP000681526"/>
    </source>
</evidence>
<sequence>MSLKPRMASPVALVPDLADPLQALGRALFASAEQSGIPKGTLFLVYLRVSQINGDSVCVELHSRNAQQAGVTPERVMAVAGWRDSARFTEAERAALALGEVMARIADRPDPVPDEIYREAERHYAGQALATLIAGIATANLYNRLNVATRQVAAAN</sequence>